<dbReference type="AlphaFoldDB" id="A0A6V6Z3R7"/>
<dbReference type="Proteomes" id="UP000530060">
    <property type="component" value="Unassembled WGS sequence"/>
</dbReference>
<evidence type="ECO:0000313" key="1">
    <source>
        <dbReference type="EMBL" id="CAD0006393.1"/>
    </source>
</evidence>
<reference evidence="1 2" key="1">
    <citation type="submission" date="2020-06" db="EMBL/GenBank/DDBJ databases">
        <authorList>
            <person name="Criscuolo A."/>
        </authorList>
    </citation>
    <scope>NUCLEOTIDE SEQUENCE [LARGE SCALE GENOMIC DNA]</scope>
    <source>
        <strain evidence="2">CIP 111411</strain>
    </source>
</reference>
<gene>
    <name evidence="1" type="ORF">FLAT13_03303</name>
</gene>
<comment type="caution">
    <text evidence="1">The sequence shown here is derived from an EMBL/GenBank/DDBJ whole genome shotgun (WGS) entry which is preliminary data.</text>
</comment>
<dbReference type="EMBL" id="CAIJDP010000078">
    <property type="protein sequence ID" value="CAD0006393.1"/>
    <property type="molecule type" value="Genomic_DNA"/>
</dbReference>
<protein>
    <submittedName>
        <fullName evidence="1">Uncharacterized protein</fullName>
    </submittedName>
</protein>
<name>A0A6V6Z3R7_9FLAO</name>
<organism evidence="1 2">
    <name type="scientific">Flavobacterium salmonis</name>
    <dbReference type="NCBI Taxonomy" id="2654844"/>
    <lineage>
        <taxon>Bacteria</taxon>
        <taxon>Pseudomonadati</taxon>
        <taxon>Bacteroidota</taxon>
        <taxon>Flavobacteriia</taxon>
        <taxon>Flavobacteriales</taxon>
        <taxon>Flavobacteriaceae</taxon>
        <taxon>Flavobacterium</taxon>
    </lineage>
</organism>
<dbReference type="RefSeq" id="WP_180909624.1">
    <property type="nucleotide sequence ID" value="NZ_CAIJDP010000078.1"/>
</dbReference>
<sequence length="182" mass="22011">MNFKQIDIQKFDSTGNYVLNEEYVLSYIYSDGWTERLFRIAFFIDIYFDCKIDLSFYLRNNKKKNDTSYSQKIEKQIESQIPIEIKNLIVSLINLKELKLKYLYADTFMEDSKDEHFVINHNEKSHNVGIGIFLKKVKPENESENLFFQLHTEFEKWKEDIYKKYYNVKLQNHTTGVIEHFK</sequence>
<keyword evidence="2" id="KW-1185">Reference proteome</keyword>
<proteinExistence type="predicted"/>
<evidence type="ECO:0000313" key="2">
    <source>
        <dbReference type="Proteomes" id="UP000530060"/>
    </source>
</evidence>
<accession>A0A6V6Z3R7</accession>